<name>A0A6A5BD74_NAEFO</name>
<organism evidence="1 2">
    <name type="scientific">Naegleria fowleri</name>
    <name type="common">Brain eating amoeba</name>
    <dbReference type="NCBI Taxonomy" id="5763"/>
    <lineage>
        <taxon>Eukaryota</taxon>
        <taxon>Discoba</taxon>
        <taxon>Heterolobosea</taxon>
        <taxon>Tetramitia</taxon>
        <taxon>Eutetramitia</taxon>
        <taxon>Vahlkampfiidae</taxon>
        <taxon>Naegleria</taxon>
    </lineage>
</organism>
<dbReference type="VEuPathDB" id="AmoebaDB:NF0004370"/>
<dbReference type="RefSeq" id="XP_044556749.1">
    <property type="nucleotide sequence ID" value="XM_044713720.1"/>
</dbReference>
<dbReference type="AlphaFoldDB" id="A0A6A5BD74"/>
<dbReference type="GeneID" id="68116945"/>
<dbReference type="OMA" id="CELVHRE"/>
<evidence type="ECO:0000313" key="2">
    <source>
        <dbReference type="Proteomes" id="UP000444721"/>
    </source>
</evidence>
<evidence type="ECO:0000313" key="1">
    <source>
        <dbReference type="EMBL" id="KAF0972034.1"/>
    </source>
</evidence>
<dbReference type="Proteomes" id="UP000444721">
    <property type="component" value="Unassembled WGS sequence"/>
</dbReference>
<proteinExistence type="predicted"/>
<accession>A0A6A5BD74</accession>
<dbReference type="VEuPathDB" id="AmoebaDB:FDP41_009730"/>
<evidence type="ECO:0008006" key="3">
    <source>
        <dbReference type="Google" id="ProtNLM"/>
    </source>
</evidence>
<keyword evidence="2" id="KW-1185">Reference proteome</keyword>
<reference evidence="1 2" key="1">
    <citation type="journal article" date="2019" name="Sci. Rep.">
        <title>Nanopore sequencing improves the draft genome of the human pathogenic amoeba Naegleria fowleri.</title>
        <authorList>
            <person name="Liechti N."/>
            <person name="Schurch N."/>
            <person name="Bruggmann R."/>
            <person name="Wittwer M."/>
        </authorList>
    </citation>
    <scope>NUCLEOTIDE SEQUENCE [LARGE SCALE GENOMIC DNA]</scope>
    <source>
        <strain evidence="1 2">ATCC 30894</strain>
    </source>
</reference>
<dbReference type="EMBL" id="VFQX01000072">
    <property type="protein sequence ID" value="KAF0972034.1"/>
    <property type="molecule type" value="Genomic_DNA"/>
</dbReference>
<sequence>MFKEIAWTAGVGWSLFYIYAWAHNDFKSTFTIERSVEIQDSAERVFSHILNSTNYPLGMVRSWKGIEPEKELLKQLNPLLEHEENKLKVGETKFQVDLITLGLVDVILSHWSVDTHSKQHFKFGWIGTSIHEKNFCGDHQFEVNAKGPSRCELVHREDISGFSTPLARLFHEWTGYIHYYEKYLREVKAQIEK</sequence>
<dbReference type="VEuPathDB" id="AmoebaDB:NfTy_087670"/>
<gene>
    <name evidence="1" type="ORF">FDP41_009730</name>
</gene>
<comment type="caution">
    <text evidence="1">The sequence shown here is derived from an EMBL/GenBank/DDBJ whole genome shotgun (WGS) entry which is preliminary data.</text>
</comment>
<protein>
    <recommendedName>
        <fullName evidence="3">Coenzyme Q-binding protein COQ10 START domain-containing protein</fullName>
    </recommendedName>
</protein>